<proteinExistence type="predicted"/>
<protein>
    <submittedName>
        <fullName evidence="1">Uncharacterized protein</fullName>
    </submittedName>
</protein>
<name>A0A397JQI3_9GLOM</name>
<gene>
    <name evidence="1" type="ORF">Glove_5g68</name>
</gene>
<sequence>MTEQVNNQSFENFVSFGSNNFFQQDSNTSFSYETNSEELDNSNYNSEDDKPLFKYNKELYERLINIDNNDDSNDDFSYSEYENEFNEEDQLEINNESEIIQDEIEIIPEVDTSHEKQTPCVIVDYIEGKIQACGSTDKLRRLRNLFGSWQIDRNMVNAINKNYLQLGVCYSHFLYDQNQLHSKNDKQKKCPEAALIQKGRCIGCGKYFTFYSRGNGCINHSWVFNGRSLFVPCNGQFSCNSLKEFLPLCYQISDEIKRPRYLCLECYQKNGGHIHERQGLHKNDASYGLEIVAKWLLQISKEADECIKNLILTSVIDAIKEYVPSAPSENNNNFYNYSNKISVTSVQNKNEKVELSLFIINMLFMDTFKYKKNKSFQIQQEIDNPENLGKLFGQKLWYSRNEIKNKKSDLEFPITFLASIFINIAFPSYNIWLPIVLTSLGRKPKLITSLHRFLNTCYVIAHTERHERNKEKERMDNIIPSLRLRKNKKIWNLAIIDNIDFKTKSFSFGNIYDVTRETSHATLRMAFQWEIVSNNDLFPEVVQINEDTQLFGMNLITQIALDTLQSIIENLLNFQIIDEPGNNPNSDDTIFEAAMMYKSDFELNDDVFLDIVGDQALFHRLTKYAEKWPKLRPLLGAWHTSKDFCSVLLVLFSSYGILNFARELGVRFLDKLEANVDYRSTSRVLDLIWTAVGLSINIYIKKKEMSLHSIMDAAAPLFASAGKNNYTTSIAHYLSTLAKYPKLNQTLQEVGAFKLSTNNNNKNSSHICFAFDEALETFGVRFIKQNITGNIINEETLKRNIKAAQSERERIDLLLSEYLEDTSISHSQRAINSRNEALWKLVDNLLIIFDMENPLEHSIFKEHIPPELNKEGCEKLIACYPNGLERIQKVYLQEVLKIEKRNTTGRRAIGVKRTRHQEYKEASKTKKKKVVQHTVENNNVLKKRRATSYEEQILSSLLVYNDKIPDYEYENISNSLEVIGIRKKYMLGGVIVIKKILNNKFN</sequence>
<keyword evidence="2" id="KW-1185">Reference proteome</keyword>
<evidence type="ECO:0000313" key="1">
    <source>
        <dbReference type="EMBL" id="RHZ90191.1"/>
    </source>
</evidence>
<dbReference type="Proteomes" id="UP000266861">
    <property type="component" value="Unassembled WGS sequence"/>
</dbReference>
<accession>A0A397JQI3</accession>
<evidence type="ECO:0000313" key="2">
    <source>
        <dbReference type="Proteomes" id="UP000266861"/>
    </source>
</evidence>
<dbReference type="EMBL" id="PQFF01000004">
    <property type="protein sequence ID" value="RHZ90191.1"/>
    <property type="molecule type" value="Genomic_DNA"/>
</dbReference>
<reference evidence="1 2" key="1">
    <citation type="submission" date="2018-08" db="EMBL/GenBank/DDBJ databases">
        <title>Genome and evolution of the arbuscular mycorrhizal fungus Diversispora epigaea (formerly Glomus versiforme) and its bacterial endosymbionts.</title>
        <authorList>
            <person name="Sun X."/>
            <person name="Fei Z."/>
            <person name="Harrison M."/>
        </authorList>
    </citation>
    <scope>NUCLEOTIDE SEQUENCE [LARGE SCALE GENOMIC DNA]</scope>
    <source>
        <strain evidence="1 2">IT104</strain>
    </source>
</reference>
<comment type="caution">
    <text evidence="1">The sequence shown here is derived from an EMBL/GenBank/DDBJ whole genome shotgun (WGS) entry which is preliminary data.</text>
</comment>
<dbReference type="AlphaFoldDB" id="A0A397JQI3"/>
<organism evidence="1 2">
    <name type="scientific">Diversispora epigaea</name>
    <dbReference type="NCBI Taxonomy" id="1348612"/>
    <lineage>
        <taxon>Eukaryota</taxon>
        <taxon>Fungi</taxon>
        <taxon>Fungi incertae sedis</taxon>
        <taxon>Mucoromycota</taxon>
        <taxon>Glomeromycotina</taxon>
        <taxon>Glomeromycetes</taxon>
        <taxon>Diversisporales</taxon>
        <taxon>Diversisporaceae</taxon>
        <taxon>Diversispora</taxon>
    </lineage>
</organism>